<accession>A0A6P6I1P7</accession>
<evidence type="ECO:0000256" key="1">
    <source>
        <dbReference type="ARBA" id="ARBA00004479"/>
    </source>
</evidence>
<dbReference type="SMART" id="SM00406">
    <property type="entry name" value="IGv"/>
    <property type="match status" value="1"/>
</dbReference>
<feature type="compositionally biased region" description="Basic and acidic residues" evidence="14">
    <location>
        <begin position="302"/>
        <end position="311"/>
    </location>
</feature>
<evidence type="ECO:0000256" key="4">
    <source>
        <dbReference type="ARBA" id="ARBA00022989"/>
    </source>
</evidence>
<evidence type="ECO:0000256" key="11">
    <source>
        <dbReference type="ARBA" id="ARBA00055446"/>
    </source>
</evidence>
<dbReference type="GO" id="GO:0005886">
    <property type="term" value="C:plasma membrane"/>
    <property type="evidence" value="ECO:0007669"/>
    <property type="project" value="InterPro"/>
</dbReference>
<dbReference type="Pfam" id="PF07686">
    <property type="entry name" value="V-set"/>
    <property type="match status" value="1"/>
</dbReference>
<dbReference type="InterPro" id="IPR036179">
    <property type="entry name" value="Ig-like_dom_sf"/>
</dbReference>
<reference evidence="18" key="1">
    <citation type="submission" date="2025-08" db="UniProtKB">
        <authorList>
            <consortium name="RefSeq"/>
        </authorList>
    </citation>
    <scope>IDENTIFICATION</scope>
    <source>
        <tissue evidence="18">Blood</tissue>
    </source>
</reference>
<feature type="compositionally biased region" description="Basic and acidic residues" evidence="14">
    <location>
        <begin position="320"/>
        <end position="335"/>
    </location>
</feature>
<sequence length="335" mass="36963">MARKMRPVLGMLCAVLEENSWCATAKITVWSCPAAIWVTAHAVIVETPRNVLRAARGDSVTLPCTYHTSASNRDGFVQWDKLLRSHSEMVLIWKFSTKTLIGGELYKDRVNVSGNAEISDASITIGQLTMEDNGTYECSVSLMEDLGGTPKSRVQLLVLVLPSKPECGIEGEAIIGNNIQLTCQSKEGSPAPQYSWRTYDILNQERPAPPVTGQTLSLKNISTDMSGYYICTSRNEMGEKSCNITVAVRPPSMNMALYAGIAGGLAAAIIVIGIVVYCCCCRGKDEAKDTRQNRVAYQKPPEQLRELQTGREEEDDYRQEDERNYGRESPGHADR</sequence>
<dbReference type="InterPro" id="IPR042474">
    <property type="entry name" value="A33"/>
</dbReference>
<keyword evidence="4 15" id="KW-1133">Transmembrane helix</keyword>
<evidence type="ECO:0000256" key="9">
    <source>
        <dbReference type="ARBA" id="ARBA00023288"/>
    </source>
</evidence>
<evidence type="ECO:0000256" key="12">
    <source>
        <dbReference type="ARBA" id="ARBA00071987"/>
    </source>
</evidence>
<evidence type="ECO:0000256" key="8">
    <source>
        <dbReference type="ARBA" id="ARBA00023180"/>
    </source>
</evidence>
<dbReference type="FunFam" id="2.60.40.10:FF:000095">
    <property type="entry name" value="immunoglobulin superfamily member 11 isoform X1"/>
    <property type="match status" value="1"/>
</dbReference>
<dbReference type="RefSeq" id="XP_025782015.1">
    <property type="nucleotide sequence ID" value="XM_025926230.1"/>
</dbReference>
<dbReference type="PANTHER" id="PTHR44969">
    <property type="entry name" value="CELL SURFACE A33 ANTIGEN"/>
    <property type="match status" value="1"/>
</dbReference>
<evidence type="ECO:0000256" key="3">
    <source>
        <dbReference type="ARBA" id="ARBA00022729"/>
    </source>
</evidence>
<organism evidence="17 18">
    <name type="scientific">Puma concolor</name>
    <name type="common">Mountain lion</name>
    <name type="synonym">Felis concolor</name>
    <dbReference type="NCBI Taxonomy" id="9696"/>
    <lineage>
        <taxon>Eukaryota</taxon>
        <taxon>Metazoa</taxon>
        <taxon>Chordata</taxon>
        <taxon>Craniata</taxon>
        <taxon>Vertebrata</taxon>
        <taxon>Euteleostomi</taxon>
        <taxon>Mammalia</taxon>
        <taxon>Eutheria</taxon>
        <taxon>Laurasiatheria</taxon>
        <taxon>Carnivora</taxon>
        <taxon>Feliformia</taxon>
        <taxon>Felidae</taxon>
        <taxon>Felinae</taxon>
        <taxon>Puma</taxon>
    </lineage>
</organism>
<evidence type="ECO:0000256" key="13">
    <source>
        <dbReference type="ARBA" id="ARBA00083830"/>
    </source>
</evidence>
<dbReference type="PROSITE" id="PS50835">
    <property type="entry name" value="IG_LIKE"/>
    <property type="match status" value="2"/>
</dbReference>
<keyword evidence="3" id="KW-0732">Signal</keyword>
<keyword evidence="7" id="KW-1015">Disulfide bond</keyword>
<evidence type="ECO:0000256" key="5">
    <source>
        <dbReference type="ARBA" id="ARBA00023136"/>
    </source>
</evidence>
<dbReference type="InterPro" id="IPR003598">
    <property type="entry name" value="Ig_sub2"/>
</dbReference>
<keyword evidence="5 15" id="KW-0472">Membrane</keyword>
<evidence type="ECO:0000256" key="2">
    <source>
        <dbReference type="ARBA" id="ARBA00022692"/>
    </source>
</evidence>
<keyword evidence="2 15" id="KW-0812">Transmembrane</keyword>
<gene>
    <name evidence="18" type="primary">GPA33</name>
</gene>
<keyword evidence="17" id="KW-1185">Reference proteome</keyword>
<feature type="domain" description="Ig-like" evidence="16">
    <location>
        <begin position="33"/>
        <end position="141"/>
    </location>
</feature>
<dbReference type="PANTHER" id="PTHR44969:SF1">
    <property type="entry name" value="CELL SURFACE A33 ANTIGEN"/>
    <property type="match status" value="1"/>
</dbReference>
<evidence type="ECO:0000256" key="14">
    <source>
        <dbReference type="SAM" id="MobiDB-lite"/>
    </source>
</evidence>
<dbReference type="KEGG" id="pcoo:112863117"/>
<dbReference type="AlphaFoldDB" id="A0A6P6I1P7"/>
<feature type="region of interest" description="Disordered" evidence="14">
    <location>
        <begin position="290"/>
        <end position="335"/>
    </location>
</feature>
<keyword evidence="8" id="KW-0325">Glycoprotein</keyword>
<keyword evidence="10" id="KW-0393">Immunoglobulin domain</keyword>
<dbReference type="Gene3D" id="2.60.40.10">
    <property type="entry name" value="Immunoglobulins"/>
    <property type="match status" value="2"/>
</dbReference>
<keyword evidence="6" id="KW-0564">Palmitate</keyword>
<dbReference type="CTD" id="10223"/>
<dbReference type="FunFam" id="2.60.40.10:FF:001969">
    <property type="entry name" value="Cell surface A33 antigen"/>
    <property type="match status" value="1"/>
</dbReference>
<evidence type="ECO:0000313" key="17">
    <source>
        <dbReference type="Proteomes" id="UP000515131"/>
    </source>
</evidence>
<dbReference type="GeneID" id="112863117"/>
<comment type="function">
    <text evidence="11">May play a role in cell-cell recognition and signaling.</text>
</comment>
<dbReference type="InterPro" id="IPR013106">
    <property type="entry name" value="Ig_V-set"/>
</dbReference>
<dbReference type="SUPFAM" id="SSF48726">
    <property type="entry name" value="Immunoglobulin"/>
    <property type="match status" value="2"/>
</dbReference>
<dbReference type="Pfam" id="PF13927">
    <property type="entry name" value="Ig_3"/>
    <property type="match status" value="1"/>
</dbReference>
<dbReference type="SMART" id="SM00408">
    <property type="entry name" value="IGc2"/>
    <property type="match status" value="2"/>
</dbReference>
<dbReference type="InterPro" id="IPR007110">
    <property type="entry name" value="Ig-like_dom"/>
</dbReference>
<dbReference type="Proteomes" id="UP000515131">
    <property type="component" value="Unplaced"/>
</dbReference>
<keyword evidence="9" id="KW-0449">Lipoprotein</keyword>
<comment type="subcellular location">
    <subcellularLocation>
        <location evidence="1">Membrane</location>
        <topology evidence="1">Single-pass type I membrane protein</topology>
    </subcellularLocation>
</comment>
<dbReference type="InterPro" id="IPR003599">
    <property type="entry name" value="Ig_sub"/>
</dbReference>
<evidence type="ECO:0000313" key="18">
    <source>
        <dbReference type="RefSeq" id="XP_025782015.1"/>
    </source>
</evidence>
<evidence type="ECO:0000256" key="6">
    <source>
        <dbReference type="ARBA" id="ARBA00023139"/>
    </source>
</evidence>
<name>A0A6P6I1P7_PUMCO</name>
<protein>
    <recommendedName>
        <fullName evidence="12">Cell surface A33 antigen</fullName>
    </recommendedName>
    <alternativeName>
        <fullName evidence="13">Glycoprotein A33</fullName>
    </alternativeName>
</protein>
<dbReference type="InterPro" id="IPR013783">
    <property type="entry name" value="Ig-like_fold"/>
</dbReference>
<proteinExistence type="predicted"/>
<evidence type="ECO:0000256" key="15">
    <source>
        <dbReference type="SAM" id="Phobius"/>
    </source>
</evidence>
<feature type="domain" description="Ig-like" evidence="16">
    <location>
        <begin position="150"/>
        <end position="247"/>
    </location>
</feature>
<evidence type="ECO:0000256" key="10">
    <source>
        <dbReference type="ARBA" id="ARBA00023319"/>
    </source>
</evidence>
<dbReference type="SMART" id="SM00409">
    <property type="entry name" value="IG"/>
    <property type="match status" value="2"/>
</dbReference>
<evidence type="ECO:0000259" key="16">
    <source>
        <dbReference type="PROSITE" id="PS50835"/>
    </source>
</evidence>
<feature type="transmembrane region" description="Helical" evidence="15">
    <location>
        <begin position="255"/>
        <end position="280"/>
    </location>
</feature>
<evidence type="ECO:0000256" key="7">
    <source>
        <dbReference type="ARBA" id="ARBA00023157"/>
    </source>
</evidence>